<dbReference type="CDD" id="cd00338">
    <property type="entry name" value="Ser_Recombinase"/>
    <property type="match status" value="1"/>
</dbReference>
<evidence type="ECO:0000313" key="4">
    <source>
        <dbReference type="EMBL" id="GAA0490858.1"/>
    </source>
</evidence>
<keyword evidence="5" id="KW-1185">Reference proteome</keyword>
<dbReference type="PANTHER" id="PTHR30461">
    <property type="entry name" value="DNA-INVERTASE FROM LAMBDOID PROPHAGE"/>
    <property type="match status" value="1"/>
</dbReference>
<dbReference type="EMBL" id="BAAADA010000166">
    <property type="protein sequence ID" value="GAA0490858.1"/>
    <property type="molecule type" value="Genomic_DNA"/>
</dbReference>
<sequence>MAGKNITVIPARKRVGSTAAKEKIKKLRVAAYCRVSTETEEQNLSYEVQVAHYTEFIKKNTEWEFAGIFADDGISGTNTKKREEFNRMIEECMEGNIDLVITKSISRFARNTLDCLKYIRQLKEKNIAVYFEKENINTMDAKGEVLLTIMASLAQQESQSLSQNVKLGLQYRYQQGKVQVNHNRFMGYTKDEEGNLIIVPEEAEIIKRIYREYLEGKSLVGIGRDLEKDGILTAAGKPRWRPETIKKILLNEKYIGDALLQKTFTVDFLTKKRVKNEGHVPQYYVENSHEAIIPKELFLQAQEELHRRSNIYTGADKNKRIYSSKYALSTITFCGDCGDIYRRVYWNIHGRKEFVWRCVTRIEQGPEVCKNRTVKEAELYDAVMTAINRLLAGGDNMIRILEENIHAIIGDTTEYKILEINTLLEEKQKELISLANKGKDFESLADEIEELREKRQTLLVEDASLSGENERINELIEFIRTNKYRTLLYDDTLVRKIIQNVTVYDDHFVICFKSGIEIKV</sequence>
<dbReference type="Gene3D" id="3.40.50.1390">
    <property type="entry name" value="Resolvase, N-terminal catalytic domain"/>
    <property type="match status" value="1"/>
</dbReference>
<proteinExistence type="predicted"/>
<dbReference type="InterPro" id="IPR050639">
    <property type="entry name" value="SSR_resolvase"/>
</dbReference>
<gene>
    <name evidence="4" type="ORF">GCM10008936_18150</name>
</gene>
<dbReference type="SMART" id="SM00857">
    <property type="entry name" value="Resolvase"/>
    <property type="match status" value="1"/>
</dbReference>
<comment type="caution">
    <text evidence="4">The sequence shown here is derived from an EMBL/GenBank/DDBJ whole genome shotgun (WGS) entry which is preliminary data.</text>
</comment>
<dbReference type="RefSeq" id="WP_346025186.1">
    <property type="nucleotide sequence ID" value="NZ_BAAADA010000166.1"/>
</dbReference>
<name>A0ABP3L215_9LACT</name>
<evidence type="ECO:0000259" key="3">
    <source>
        <dbReference type="PROSITE" id="PS51737"/>
    </source>
</evidence>
<accession>A0ABP3L215</accession>
<feature type="coiled-coil region" evidence="1">
    <location>
        <begin position="434"/>
        <end position="461"/>
    </location>
</feature>
<dbReference type="InterPro" id="IPR011109">
    <property type="entry name" value="DNA_bind_recombinase_dom"/>
</dbReference>
<dbReference type="PROSITE" id="PS51737">
    <property type="entry name" value="RECOMBINASE_DNA_BIND"/>
    <property type="match status" value="1"/>
</dbReference>
<evidence type="ECO:0000256" key="1">
    <source>
        <dbReference type="SAM" id="Coils"/>
    </source>
</evidence>
<keyword evidence="1" id="KW-0175">Coiled coil</keyword>
<dbReference type="Gene3D" id="3.90.1750.20">
    <property type="entry name" value="Putative Large Serine Recombinase, Chain B, Domain 2"/>
    <property type="match status" value="1"/>
</dbReference>
<dbReference type="Pfam" id="PF13408">
    <property type="entry name" value="Zn_ribbon_recom"/>
    <property type="match status" value="1"/>
</dbReference>
<dbReference type="Proteomes" id="UP001410648">
    <property type="component" value="Unassembled WGS sequence"/>
</dbReference>
<dbReference type="SUPFAM" id="SSF53041">
    <property type="entry name" value="Resolvase-like"/>
    <property type="match status" value="1"/>
</dbReference>
<feature type="domain" description="Resolvase/invertase-type recombinase catalytic" evidence="2">
    <location>
        <begin position="28"/>
        <end position="176"/>
    </location>
</feature>
<dbReference type="Pfam" id="PF07508">
    <property type="entry name" value="Recombinase"/>
    <property type="match status" value="1"/>
</dbReference>
<organism evidence="4 5">
    <name type="scientific">Alkalibacterium indicireducens</name>
    <dbReference type="NCBI Taxonomy" id="398758"/>
    <lineage>
        <taxon>Bacteria</taxon>
        <taxon>Bacillati</taxon>
        <taxon>Bacillota</taxon>
        <taxon>Bacilli</taxon>
        <taxon>Lactobacillales</taxon>
        <taxon>Carnobacteriaceae</taxon>
        <taxon>Alkalibacterium</taxon>
    </lineage>
</organism>
<dbReference type="InterPro" id="IPR025827">
    <property type="entry name" value="Zn_ribbon_recom_dom"/>
</dbReference>
<dbReference type="PROSITE" id="PS51736">
    <property type="entry name" value="RECOMBINASES_3"/>
    <property type="match status" value="1"/>
</dbReference>
<dbReference type="Pfam" id="PF00239">
    <property type="entry name" value="Resolvase"/>
    <property type="match status" value="1"/>
</dbReference>
<feature type="domain" description="Recombinase" evidence="3">
    <location>
        <begin position="185"/>
        <end position="311"/>
    </location>
</feature>
<reference evidence="5" key="1">
    <citation type="journal article" date="2019" name="Int. J. Syst. Evol. Microbiol.">
        <title>The Global Catalogue of Microorganisms (GCM) 10K type strain sequencing project: providing services to taxonomists for standard genome sequencing and annotation.</title>
        <authorList>
            <consortium name="The Broad Institute Genomics Platform"/>
            <consortium name="The Broad Institute Genome Sequencing Center for Infectious Disease"/>
            <person name="Wu L."/>
            <person name="Ma J."/>
        </authorList>
    </citation>
    <scope>NUCLEOTIDE SEQUENCE [LARGE SCALE GENOMIC DNA]</scope>
    <source>
        <strain evidence="5">JCM 14232</strain>
    </source>
</reference>
<dbReference type="InterPro" id="IPR038109">
    <property type="entry name" value="DNA_bind_recomb_sf"/>
</dbReference>
<evidence type="ECO:0000313" key="5">
    <source>
        <dbReference type="Proteomes" id="UP001410648"/>
    </source>
</evidence>
<dbReference type="PANTHER" id="PTHR30461:SF23">
    <property type="entry name" value="DNA RECOMBINASE-RELATED"/>
    <property type="match status" value="1"/>
</dbReference>
<dbReference type="InterPro" id="IPR036162">
    <property type="entry name" value="Resolvase-like_N_sf"/>
</dbReference>
<evidence type="ECO:0000259" key="2">
    <source>
        <dbReference type="PROSITE" id="PS51736"/>
    </source>
</evidence>
<protein>
    <submittedName>
        <fullName evidence="4">Recombinase family protein</fullName>
    </submittedName>
</protein>
<dbReference type="InterPro" id="IPR006119">
    <property type="entry name" value="Resolv_N"/>
</dbReference>